<dbReference type="AlphaFoldDB" id="A0A5P2QRL1"/>
<evidence type="ECO:0000256" key="2">
    <source>
        <dbReference type="SAM" id="Phobius"/>
    </source>
</evidence>
<keyword evidence="2" id="KW-1133">Transmembrane helix</keyword>
<protein>
    <submittedName>
        <fullName evidence="3">Tail assembly protein</fullName>
    </submittedName>
</protein>
<dbReference type="Proteomes" id="UP000324507">
    <property type="component" value="Chromosome"/>
</dbReference>
<keyword evidence="2" id="KW-0812">Transmembrane</keyword>
<feature type="region of interest" description="Disordered" evidence="1">
    <location>
        <begin position="202"/>
        <end position="230"/>
    </location>
</feature>
<gene>
    <name evidence="3" type="ORF">FOB51_12230</name>
</gene>
<organism evidence="3 4">
    <name type="scientific">Paracoccus yeei</name>
    <dbReference type="NCBI Taxonomy" id="147645"/>
    <lineage>
        <taxon>Bacteria</taxon>
        <taxon>Pseudomonadati</taxon>
        <taxon>Pseudomonadota</taxon>
        <taxon>Alphaproteobacteria</taxon>
        <taxon>Rhodobacterales</taxon>
        <taxon>Paracoccaceae</taxon>
        <taxon>Paracoccus</taxon>
    </lineage>
</organism>
<evidence type="ECO:0000313" key="4">
    <source>
        <dbReference type="Proteomes" id="UP000324507"/>
    </source>
</evidence>
<sequence>MMSAVYLHGALGKQFGRRFEFDIQTAQEALQALRVNFPKFANAIRHGLYRVIIGENAKTGLALDETEVPGFKMGKQPLHIIPVAKGRKNGGIGKIITGIALIGLSLIPGMAAPIFAGVAGSATWAGAASSIGLGLAVNGVASLLAPEQESGDTRQSYTMTGPTSNIREGNILPIAYGLCVIGGYMISGGVVVEASAGGGSHVGPVEPTQNMIGGSLAGQQTPGGSGPPEA</sequence>
<proteinExistence type="predicted"/>
<accession>A0A5P2QRL1</accession>
<feature type="compositionally biased region" description="Polar residues" evidence="1">
    <location>
        <begin position="207"/>
        <end position="220"/>
    </location>
</feature>
<feature type="compositionally biased region" description="Gly residues" evidence="1">
    <location>
        <begin position="221"/>
        <end position="230"/>
    </location>
</feature>
<keyword evidence="2" id="KW-0472">Membrane</keyword>
<dbReference type="EMBL" id="CP044081">
    <property type="protein sequence ID" value="QEU08697.1"/>
    <property type="molecule type" value="Genomic_DNA"/>
</dbReference>
<feature type="transmembrane region" description="Helical" evidence="2">
    <location>
        <begin position="95"/>
        <end position="116"/>
    </location>
</feature>
<feature type="transmembrane region" description="Helical" evidence="2">
    <location>
        <begin position="122"/>
        <end position="145"/>
    </location>
</feature>
<name>A0A5P2QRL1_9RHOB</name>
<reference evidence="3 4" key="1">
    <citation type="submission" date="2019-09" db="EMBL/GenBank/DDBJ databases">
        <title>FDA dAtabase for Regulatory Grade micrObial Sequences (FDA-ARGOS): Supporting development and validation of Infectious Disease Dx tests.</title>
        <authorList>
            <person name="Sciortino C."/>
            <person name="Tallon L."/>
            <person name="Sadzewicz L."/>
            <person name="Vavikolanu K."/>
            <person name="Mehta A."/>
            <person name="Aluvathingal J."/>
            <person name="Nadendla S."/>
            <person name="Nandy P."/>
            <person name="Geyer C."/>
            <person name="Yan Y."/>
            <person name="Sichtig H."/>
        </authorList>
    </citation>
    <scope>NUCLEOTIDE SEQUENCE [LARGE SCALE GENOMIC DNA]</scope>
    <source>
        <strain evidence="3 4">FDAARGOS_643</strain>
    </source>
</reference>
<evidence type="ECO:0000313" key="3">
    <source>
        <dbReference type="EMBL" id="QEU08697.1"/>
    </source>
</evidence>
<evidence type="ECO:0000256" key="1">
    <source>
        <dbReference type="SAM" id="MobiDB-lite"/>
    </source>
</evidence>
<dbReference type="RefSeq" id="WP_150350710.1">
    <property type="nucleotide sequence ID" value="NZ_CP044081.1"/>
</dbReference>